<dbReference type="CDD" id="cd07438">
    <property type="entry name" value="PHP_HisPPase_AMP"/>
    <property type="match status" value="1"/>
</dbReference>
<feature type="domain" description="Polymerase/histidinol phosphatase N-terminal" evidence="2">
    <location>
        <begin position="14"/>
        <end position="79"/>
    </location>
</feature>
<organism evidence="3 4">
    <name type="scientific">Microbacterium arborescens</name>
    <dbReference type="NCBI Taxonomy" id="33883"/>
    <lineage>
        <taxon>Bacteria</taxon>
        <taxon>Bacillati</taxon>
        <taxon>Actinomycetota</taxon>
        <taxon>Actinomycetes</taxon>
        <taxon>Micrococcales</taxon>
        <taxon>Microbacteriaceae</taxon>
        <taxon>Microbacterium</taxon>
    </lineage>
</organism>
<dbReference type="SUPFAM" id="SSF89550">
    <property type="entry name" value="PHP domain-like"/>
    <property type="match status" value="1"/>
</dbReference>
<feature type="region of interest" description="Disordered" evidence="1">
    <location>
        <begin position="1"/>
        <end position="30"/>
    </location>
</feature>
<dbReference type="InterPro" id="IPR052018">
    <property type="entry name" value="PHP_domain"/>
</dbReference>
<keyword evidence="4" id="KW-1185">Reference proteome</keyword>
<gene>
    <name evidence="3" type="ORF">A9Z40_06660</name>
</gene>
<dbReference type="Gene3D" id="3.20.20.140">
    <property type="entry name" value="Metal-dependent hydrolases"/>
    <property type="match status" value="1"/>
</dbReference>
<dbReference type="RefSeq" id="WP_064956526.1">
    <property type="nucleotide sequence ID" value="NZ_LZEM01000021.1"/>
</dbReference>
<sequence length="292" mass="31180">MGTAARAQGFHGPSDLHLHSIRSDGTEPPAGVVQAAHRAGLRTVALTDHDTTAGWAEAAEATASLDMTFLPGMELSARHEWRTVHLLAYLFDPDHPRLRAEMERIREDRVGRAERIVRSIARSHDLTWDDVLAQTGAGATVGRPHIADALVARGLAADRAAAFAGILHPSQGHFTPHYAPDPITAVELVVAAGGVPILAHPSPSGRERMMPPAVLRELVDHGLAGFEVEHRENTADGKRVLRAIAAELDLIVTGSSDYHGLGKPNQPGENTTDDEMVERIVARGSGAAPVYA</sequence>
<feature type="compositionally biased region" description="Basic and acidic residues" evidence="1">
    <location>
        <begin position="14"/>
        <end position="25"/>
    </location>
</feature>
<accession>A0ABX2WG19</accession>
<dbReference type="Proteomes" id="UP000093918">
    <property type="component" value="Unassembled WGS sequence"/>
</dbReference>
<name>A0ABX2WG19_9MICO</name>
<evidence type="ECO:0000313" key="4">
    <source>
        <dbReference type="Proteomes" id="UP000093918"/>
    </source>
</evidence>
<evidence type="ECO:0000259" key="2">
    <source>
        <dbReference type="SMART" id="SM00481"/>
    </source>
</evidence>
<dbReference type="InterPro" id="IPR016195">
    <property type="entry name" value="Pol/histidinol_Pase-like"/>
</dbReference>
<dbReference type="Gene3D" id="1.10.150.650">
    <property type="match status" value="1"/>
</dbReference>
<reference evidence="4" key="1">
    <citation type="submission" date="2016-06" db="EMBL/GenBank/DDBJ databases">
        <title>Genome sequencing of cellulolytic organisms.</title>
        <authorList>
            <person name="Bohra V."/>
            <person name="Dafale N.A."/>
            <person name="Purohit H.J."/>
        </authorList>
    </citation>
    <scope>NUCLEOTIDE SEQUENCE [LARGE SCALE GENOMIC DNA]</scope>
    <source>
        <strain evidence="4">ND21</strain>
    </source>
</reference>
<comment type="caution">
    <text evidence="3">The sequence shown here is derived from an EMBL/GenBank/DDBJ whole genome shotgun (WGS) entry which is preliminary data.</text>
</comment>
<dbReference type="PANTHER" id="PTHR42924:SF3">
    <property type="entry name" value="POLYMERASE_HISTIDINOL PHOSPHATASE N-TERMINAL DOMAIN-CONTAINING PROTEIN"/>
    <property type="match status" value="1"/>
</dbReference>
<protein>
    <submittedName>
        <fullName evidence="3">Phosphatase</fullName>
    </submittedName>
</protein>
<dbReference type="EMBL" id="LZEM01000021">
    <property type="protein sequence ID" value="OAZ39520.1"/>
    <property type="molecule type" value="Genomic_DNA"/>
</dbReference>
<evidence type="ECO:0000256" key="1">
    <source>
        <dbReference type="SAM" id="MobiDB-lite"/>
    </source>
</evidence>
<dbReference type="InterPro" id="IPR004013">
    <property type="entry name" value="PHP_dom"/>
</dbReference>
<dbReference type="Pfam" id="PF02811">
    <property type="entry name" value="PHP"/>
    <property type="match status" value="1"/>
</dbReference>
<dbReference type="PANTHER" id="PTHR42924">
    <property type="entry name" value="EXONUCLEASE"/>
    <property type="match status" value="1"/>
</dbReference>
<dbReference type="SMART" id="SM00481">
    <property type="entry name" value="POLIIIAc"/>
    <property type="match status" value="1"/>
</dbReference>
<evidence type="ECO:0000313" key="3">
    <source>
        <dbReference type="EMBL" id="OAZ39520.1"/>
    </source>
</evidence>
<dbReference type="InterPro" id="IPR003141">
    <property type="entry name" value="Pol/His_phosphatase_N"/>
</dbReference>
<proteinExistence type="predicted"/>